<protein>
    <submittedName>
        <fullName evidence="6">Short chain dehydrogenase reductase family</fullName>
    </submittedName>
</protein>
<evidence type="ECO:0000313" key="6">
    <source>
        <dbReference type="EMBL" id="OAQ82112.1"/>
    </source>
</evidence>
<dbReference type="PANTHER" id="PTHR24321">
    <property type="entry name" value="DEHYDROGENASES, SHORT CHAIN"/>
    <property type="match status" value="1"/>
</dbReference>
<feature type="compositionally biased region" description="Low complexity" evidence="5">
    <location>
        <begin position="63"/>
        <end position="74"/>
    </location>
</feature>
<dbReference type="Gene3D" id="3.40.50.720">
    <property type="entry name" value="NAD(P)-binding Rossmann-like Domain"/>
    <property type="match status" value="1"/>
</dbReference>
<comment type="caution">
    <text evidence="6">The sequence shown here is derived from an EMBL/GenBank/DDBJ whole genome shotgun (WGS) entry which is preliminary data.</text>
</comment>
<proteinExistence type="inferred from homology"/>
<dbReference type="Pfam" id="PF13561">
    <property type="entry name" value="adh_short_C2"/>
    <property type="match status" value="1"/>
</dbReference>
<evidence type="ECO:0000313" key="7">
    <source>
        <dbReference type="Proteomes" id="UP000078240"/>
    </source>
</evidence>
<dbReference type="EMBL" id="LSBH01000003">
    <property type="protein sequence ID" value="OAQ82112.1"/>
    <property type="molecule type" value="Genomic_DNA"/>
</dbReference>
<keyword evidence="2" id="KW-0521">NADP</keyword>
<evidence type="ECO:0000256" key="3">
    <source>
        <dbReference type="ARBA" id="ARBA00023002"/>
    </source>
</evidence>
<dbReference type="Proteomes" id="UP000078240">
    <property type="component" value="Unassembled WGS sequence"/>
</dbReference>
<dbReference type="SUPFAM" id="SSF51735">
    <property type="entry name" value="NAD(P)-binding Rossmann-fold domains"/>
    <property type="match status" value="1"/>
</dbReference>
<reference evidence="6 7" key="1">
    <citation type="submission" date="2016-01" db="EMBL/GenBank/DDBJ databases">
        <title>Biosynthesis of antibiotic leucinostatins and their inhibition on Phytophthora in bio-control Purpureocillium lilacinum.</title>
        <authorList>
            <person name="Wang G."/>
            <person name="Liu Z."/>
            <person name="Lin R."/>
            <person name="Li E."/>
            <person name="Mao Z."/>
            <person name="Ling J."/>
            <person name="Yin W."/>
            <person name="Xie B."/>
        </authorList>
    </citation>
    <scope>NUCLEOTIDE SEQUENCE [LARGE SCALE GENOMIC DNA]</scope>
    <source>
        <strain evidence="6">PLBJ-1</strain>
    </source>
</reference>
<organism evidence="6 7">
    <name type="scientific">Purpureocillium lilacinum</name>
    <name type="common">Paecilomyces lilacinus</name>
    <dbReference type="NCBI Taxonomy" id="33203"/>
    <lineage>
        <taxon>Eukaryota</taxon>
        <taxon>Fungi</taxon>
        <taxon>Dikarya</taxon>
        <taxon>Ascomycota</taxon>
        <taxon>Pezizomycotina</taxon>
        <taxon>Sordariomycetes</taxon>
        <taxon>Hypocreomycetidae</taxon>
        <taxon>Hypocreales</taxon>
        <taxon>Ophiocordycipitaceae</taxon>
        <taxon>Purpureocillium</taxon>
    </lineage>
</organism>
<feature type="compositionally biased region" description="Pro residues" evidence="5">
    <location>
        <begin position="75"/>
        <end position="84"/>
    </location>
</feature>
<feature type="region of interest" description="Disordered" evidence="5">
    <location>
        <begin position="53"/>
        <end position="102"/>
    </location>
</feature>
<dbReference type="GO" id="GO:0016491">
    <property type="term" value="F:oxidoreductase activity"/>
    <property type="evidence" value="ECO:0007669"/>
    <property type="project" value="UniProtKB-KW"/>
</dbReference>
<evidence type="ECO:0000256" key="5">
    <source>
        <dbReference type="SAM" id="MobiDB-lite"/>
    </source>
</evidence>
<dbReference type="InterPro" id="IPR002347">
    <property type="entry name" value="SDR_fam"/>
</dbReference>
<evidence type="ECO:0000256" key="1">
    <source>
        <dbReference type="ARBA" id="ARBA00006484"/>
    </source>
</evidence>
<dbReference type="PRINTS" id="PR00081">
    <property type="entry name" value="GDHRDH"/>
</dbReference>
<dbReference type="PRINTS" id="PR00080">
    <property type="entry name" value="SDRFAMILY"/>
</dbReference>
<dbReference type="AlphaFoldDB" id="A0A179GWG8"/>
<name>A0A179GWG8_PURLI</name>
<comment type="similarity">
    <text evidence="1 4">Belongs to the short-chain dehydrogenases/reductases (SDR) family.</text>
</comment>
<accession>A0A179GWG8</accession>
<dbReference type="CDD" id="cd05233">
    <property type="entry name" value="SDR_c"/>
    <property type="match status" value="1"/>
</dbReference>
<gene>
    <name evidence="6" type="ORF">VFPBJ_04696</name>
</gene>
<dbReference type="InterPro" id="IPR020904">
    <property type="entry name" value="Sc_DH/Rdtase_CS"/>
</dbReference>
<dbReference type="PANTHER" id="PTHR24321:SF8">
    <property type="entry name" value="ESTRADIOL 17-BETA-DEHYDROGENASE 8-RELATED"/>
    <property type="match status" value="1"/>
</dbReference>
<evidence type="ECO:0000256" key="2">
    <source>
        <dbReference type="ARBA" id="ARBA00022857"/>
    </source>
</evidence>
<dbReference type="Pfam" id="PF00106">
    <property type="entry name" value="adh_short"/>
    <property type="match status" value="1"/>
</dbReference>
<evidence type="ECO:0000256" key="4">
    <source>
        <dbReference type="RuleBase" id="RU000363"/>
    </source>
</evidence>
<dbReference type="PROSITE" id="PS00061">
    <property type="entry name" value="ADH_SHORT"/>
    <property type="match status" value="1"/>
</dbReference>
<feature type="compositionally biased region" description="Basic and acidic residues" evidence="5">
    <location>
        <begin position="89"/>
        <end position="102"/>
    </location>
</feature>
<sequence>MALQGKVFAVTGGASGIGLATSKLLLERGATVCVADVEDSALGAAEAIFTAQISQPSQPPPSQEQQQRQPTSTPSEPPAAPPAPTKTGETSHDGEAKPRFEITRVDVTQRAQVDAWVAGIVERFGRLDGAANIAGVIGRYHSVGSVADTDDDEEWHRLIAVNLTGCMYCLRAELKCVVDGGSIVNMASIHGTNAMALHGAYGASKHGVVGLTRAAAKEVGDREIRVNAVAPGAIYTPMMERAWAQTGRPTNAPFDESSAFRRYGKPEEVAAVVAFLLGPESTFVSGSVYAVDGAWM</sequence>
<dbReference type="InterPro" id="IPR036291">
    <property type="entry name" value="NAD(P)-bd_dom_sf"/>
</dbReference>
<keyword evidence="3" id="KW-0560">Oxidoreductase</keyword>